<accession>A0ABS2DQI1</accession>
<dbReference type="Proteomes" id="UP000715095">
    <property type="component" value="Unassembled WGS sequence"/>
</dbReference>
<dbReference type="Gene3D" id="2.40.100.20">
    <property type="match status" value="1"/>
</dbReference>
<dbReference type="EMBL" id="JACJJC010000004">
    <property type="protein sequence ID" value="MBM6703608.1"/>
    <property type="molecule type" value="Genomic_DNA"/>
</dbReference>
<organism evidence="2 3">
    <name type="scientific">Sutterella massiliensis</name>
    <dbReference type="NCBI Taxonomy" id="1816689"/>
    <lineage>
        <taxon>Bacteria</taxon>
        <taxon>Pseudomonadati</taxon>
        <taxon>Pseudomonadota</taxon>
        <taxon>Betaproteobacteria</taxon>
        <taxon>Burkholderiales</taxon>
        <taxon>Sutterellaceae</taxon>
        <taxon>Sutterella</taxon>
    </lineage>
</organism>
<feature type="domain" description="Cyclophilin-like" evidence="1">
    <location>
        <begin position="7"/>
        <end position="115"/>
    </location>
</feature>
<evidence type="ECO:0000313" key="3">
    <source>
        <dbReference type="Proteomes" id="UP000715095"/>
    </source>
</evidence>
<protein>
    <recommendedName>
        <fullName evidence="1">Cyclophilin-like domain-containing protein</fullName>
    </recommendedName>
</protein>
<sequence length="119" mass="13039">MAQDIEMAIGGKVYTITLEENDAAKALAARLPIKLQFEDFGAVERIAYLNPKLDVGNAPTRTTPKTGDLTYYMPWGNLAAFTGNFRSSESLVPLGRMSTEAIRALRDSGSADVTLRRKE</sequence>
<comment type="caution">
    <text evidence="2">The sequence shown here is derived from an EMBL/GenBank/DDBJ whole genome shotgun (WGS) entry which is preliminary data.</text>
</comment>
<dbReference type="InterPro" id="IPR029000">
    <property type="entry name" value="Cyclophilin-like_dom_sf"/>
</dbReference>
<proteinExistence type="predicted"/>
<evidence type="ECO:0000259" key="1">
    <source>
        <dbReference type="Pfam" id="PF18050"/>
    </source>
</evidence>
<reference evidence="2 3" key="1">
    <citation type="journal article" date="2021" name="Sci. Rep.">
        <title>The distribution of antibiotic resistance genes in chicken gut microbiota commensals.</title>
        <authorList>
            <person name="Juricova H."/>
            <person name="Matiasovicova J."/>
            <person name="Kubasova T."/>
            <person name="Cejkova D."/>
            <person name="Rychlik I."/>
        </authorList>
    </citation>
    <scope>NUCLEOTIDE SEQUENCE [LARGE SCALE GENOMIC DNA]</scope>
    <source>
        <strain evidence="2 3">An829</strain>
    </source>
</reference>
<evidence type="ECO:0000313" key="2">
    <source>
        <dbReference type="EMBL" id="MBM6703608.1"/>
    </source>
</evidence>
<dbReference type="Pfam" id="PF18050">
    <property type="entry name" value="Cyclophil_like2"/>
    <property type="match status" value="1"/>
</dbReference>
<dbReference type="SUPFAM" id="SSF50891">
    <property type="entry name" value="Cyclophilin-like"/>
    <property type="match status" value="1"/>
</dbReference>
<name>A0ABS2DQI1_9BURK</name>
<keyword evidence="3" id="KW-1185">Reference proteome</keyword>
<gene>
    <name evidence="2" type="ORF">H6A60_03785</name>
</gene>
<dbReference type="InterPro" id="IPR041183">
    <property type="entry name" value="Cyclophilin-like"/>
</dbReference>